<dbReference type="GO" id="GO:0016462">
    <property type="term" value="F:pyrophosphatase activity"/>
    <property type="evidence" value="ECO:0007669"/>
    <property type="project" value="TreeGrafter"/>
</dbReference>
<feature type="domain" description="Ppx/GppA phosphatase N-terminal" evidence="2">
    <location>
        <begin position="124"/>
        <end position="421"/>
    </location>
</feature>
<dbReference type="STRING" id="85701.BM1374166_00152"/>
<protein>
    <submittedName>
        <fullName evidence="3">Ppx/GppA phosphatase</fullName>
    </submittedName>
</protein>
<dbReference type="Proteomes" id="UP000229839">
    <property type="component" value="Unassembled WGS sequence"/>
</dbReference>
<dbReference type="InterPro" id="IPR050273">
    <property type="entry name" value="GppA/Ppx_hydrolase"/>
</dbReference>
<dbReference type="RefSeq" id="WP_100128618.1">
    <property type="nucleotide sequence ID" value="NZ_CADDYI010000036.1"/>
</dbReference>
<dbReference type="OrthoDB" id="9793035at2"/>
<evidence type="ECO:0000256" key="1">
    <source>
        <dbReference type="SAM" id="MobiDB-lite"/>
    </source>
</evidence>
<dbReference type="EMBL" id="NJGE01000004">
    <property type="protein sequence ID" value="PIT69677.1"/>
    <property type="molecule type" value="Genomic_DNA"/>
</dbReference>
<dbReference type="Gene3D" id="3.30.420.40">
    <property type="match status" value="1"/>
</dbReference>
<dbReference type="InterPro" id="IPR003695">
    <property type="entry name" value="Ppx_GppA_N"/>
</dbReference>
<sequence length="436" mass="49512">MTPLNYGSKESKQGESYDTKANQLHDHCGNNKNSRSALSRTEACSILVDIKRQQRKGHCKQKQVLIQSETAFEFHNQTMMDAQKTKKRQAPFLRRFSQIKSPPLYAALDLGTNNCRLLIASPSKPGYFRVVDAFSRVVRLGEGLINNGFLNAQAMDRAIEALKICRLKLKQRHIKRYRLIATEACRSAENGRHFIQRVLDETGLELEIVDRQTEARFAVTGCSTLVEPNTEAIVLFDIGGGSSEIVLLDVSQKRSFRLVGQITAWTSLPVGVVTLAERFGGNNISLDDFEKMKNYVRGLLNSFSDRHKLGELAQGSKFHLLGTSGTVTTLAGMYLNLEHYDRKKVDGIWMDDADITLMTKRLLSWDIERRVINPFIGRERADLVLAGCAILDVIREVWPSQRLRVADRGLREGILIELMLRDGVWCRRRKSRDFKR</sequence>
<dbReference type="PANTHER" id="PTHR30005">
    <property type="entry name" value="EXOPOLYPHOSPHATASE"/>
    <property type="match status" value="1"/>
</dbReference>
<dbReference type="Pfam" id="PF02541">
    <property type="entry name" value="Ppx-GppA"/>
    <property type="match status" value="1"/>
</dbReference>
<evidence type="ECO:0000259" key="2">
    <source>
        <dbReference type="Pfam" id="PF02541"/>
    </source>
</evidence>
<dbReference type="AlphaFoldDB" id="A0A2M6UU86"/>
<feature type="compositionally biased region" description="Basic and acidic residues" evidence="1">
    <location>
        <begin position="9"/>
        <end position="29"/>
    </location>
</feature>
<dbReference type="PANTHER" id="PTHR30005:SF0">
    <property type="entry name" value="RETROGRADE REGULATION PROTEIN 2"/>
    <property type="match status" value="1"/>
</dbReference>
<feature type="region of interest" description="Disordered" evidence="1">
    <location>
        <begin position="1"/>
        <end position="35"/>
    </location>
</feature>
<accession>A0A2M6UU86</accession>
<reference evidence="3 4" key="1">
    <citation type="submission" date="2017-06" db="EMBL/GenBank/DDBJ databases">
        <title>Draft genome of Bartonella tribocorum strain L103, isolated from a rodent in Laos.</title>
        <authorList>
            <person name="Hadjadj L."/>
            <person name="Jiyipong T."/>
            <person name="Morand S."/>
            <person name="Diene S.M."/>
            <person name="Rolain J.-M."/>
        </authorList>
    </citation>
    <scope>NUCLEOTIDE SEQUENCE [LARGE SCALE GENOMIC DNA]</scope>
    <source>
        <strain evidence="3 4">L103</strain>
    </source>
</reference>
<evidence type="ECO:0000313" key="4">
    <source>
        <dbReference type="Proteomes" id="UP000229839"/>
    </source>
</evidence>
<dbReference type="Gene3D" id="3.30.420.150">
    <property type="entry name" value="Exopolyphosphatase. Domain 2"/>
    <property type="match status" value="1"/>
</dbReference>
<name>A0A2M6UU86_9HYPH</name>
<dbReference type="InterPro" id="IPR043129">
    <property type="entry name" value="ATPase_NBD"/>
</dbReference>
<proteinExistence type="predicted"/>
<comment type="caution">
    <text evidence="3">The sequence shown here is derived from an EMBL/GenBank/DDBJ whole genome shotgun (WGS) entry which is preliminary data.</text>
</comment>
<gene>
    <name evidence="3" type="ORF">CER18_03020</name>
</gene>
<dbReference type="SUPFAM" id="SSF53067">
    <property type="entry name" value="Actin-like ATPase domain"/>
    <property type="match status" value="2"/>
</dbReference>
<organism evidence="3 4">
    <name type="scientific">Bartonella tribocorum</name>
    <dbReference type="NCBI Taxonomy" id="85701"/>
    <lineage>
        <taxon>Bacteria</taxon>
        <taxon>Pseudomonadati</taxon>
        <taxon>Pseudomonadota</taxon>
        <taxon>Alphaproteobacteria</taxon>
        <taxon>Hyphomicrobiales</taxon>
        <taxon>Bartonellaceae</taxon>
        <taxon>Bartonella</taxon>
    </lineage>
</organism>
<dbReference type="CDD" id="cd24054">
    <property type="entry name" value="ASKHA_NBD_AaPPX-GppA_MtPPX2-like"/>
    <property type="match status" value="1"/>
</dbReference>
<evidence type="ECO:0000313" key="3">
    <source>
        <dbReference type="EMBL" id="PIT69677.1"/>
    </source>
</evidence>